<name>A0AAV2AEJ8_9ARAC</name>
<proteinExistence type="predicted"/>
<reference evidence="1 2" key="1">
    <citation type="submission" date="2024-04" db="EMBL/GenBank/DDBJ databases">
        <authorList>
            <person name="Rising A."/>
            <person name="Reimegard J."/>
            <person name="Sonavane S."/>
            <person name="Akerstrom W."/>
            <person name="Nylinder S."/>
            <person name="Hedman E."/>
            <person name="Kallberg Y."/>
        </authorList>
    </citation>
    <scope>NUCLEOTIDE SEQUENCE [LARGE SCALE GENOMIC DNA]</scope>
</reference>
<keyword evidence="2" id="KW-1185">Reference proteome</keyword>
<dbReference type="Proteomes" id="UP001497382">
    <property type="component" value="Unassembled WGS sequence"/>
</dbReference>
<evidence type="ECO:0000313" key="1">
    <source>
        <dbReference type="EMBL" id="CAL1282458.1"/>
    </source>
</evidence>
<sequence length="382" mass="45237">MPRLSEEASRMKEERMEVETVEIFNVNERVMVEDSYSNEVVIATETDESIETVTKEATIEKEIEVGVYRGQIESPAEKKNCVKMRHFLPEEGYFFVEELIEAIEEYRNENSPERKRRRKDGPRPRIFYFSDVHKYHVLRYVNSQEKDFISVINESIPTDNIHVFEACKEQFIERHFGFHDIYSFRETLEIGDLILFYTRDECFVISKFFSTRIKPSALQAAGNPMTLGRNRIGISLVPLPFDQNSELSCMQLHLLERNEKKLQVASTGGMEKYYRLHLLVRNRKKLQVTSTGEESKEITGYINWRGMEKLQVTSTGEEWKNVTGCIYWRGMEKYYRLNLLERNGKILQVESTGEEWKNITGYIYWRGMEKYYRLHLLERNGK</sequence>
<protein>
    <recommendedName>
        <fullName evidence="3">Ycf1</fullName>
    </recommendedName>
</protein>
<accession>A0AAV2AEJ8</accession>
<dbReference type="EMBL" id="CAXIEN010000155">
    <property type="protein sequence ID" value="CAL1282458.1"/>
    <property type="molecule type" value="Genomic_DNA"/>
</dbReference>
<dbReference type="AlphaFoldDB" id="A0AAV2AEJ8"/>
<evidence type="ECO:0008006" key="3">
    <source>
        <dbReference type="Google" id="ProtNLM"/>
    </source>
</evidence>
<evidence type="ECO:0000313" key="2">
    <source>
        <dbReference type="Proteomes" id="UP001497382"/>
    </source>
</evidence>
<comment type="caution">
    <text evidence="1">The sequence shown here is derived from an EMBL/GenBank/DDBJ whole genome shotgun (WGS) entry which is preliminary data.</text>
</comment>
<organism evidence="1 2">
    <name type="scientific">Larinioides sclopetarius</name>
    <dbReference type="NCBI Taxonomy" id="280406"/>
    <lineage>
        <taxon>Eukaryota</taxon>
        <taxon>Metazoa</taxon>
        <taxon>Ecdysozoa</taxon>
        <taxon>Arthropoda</taxon>
        <taxon>Chelicerata</taxon>
        <taxon>Arachnida</taxon>
        <taxon>Araneae</taxon>
        <taxon>Araneomorphae</taxon>
        <taxon>Entelegynae</taxon>
        <taxon>Araneoidea</taxon>
        <taxon>Araneidae</taxon>
        <taxon>Larinioides</taxon>
    </lineage>
</organism>
<gene>
    <name evidence="1" type="ORF">LARSCL_LOCUS12087</name>
</gene>